<sequence length="78" mass="8407">MVIVATATDEKRSWEEAQGPPLFCLLHPWPWAPRPVARRSSCVGTQPSSLVLAPTPLPCFSASPAPTKVATSRCCCSR</sequence>
<accession>A0A0A9HGJ8</accession>
<evidence type="ECO:0000313" key="1">
    <source>
        <dbReference type="EMBL" id="JAE36290.1"/>
    </source>
</evidence>
<name>A0A0A9HGJ8_ARUDO</name>
<organism evidence="1">
    <name type="scientific">Arundo donax</name>
    <name type="common">Giant reed</name>
    <name type="synonym">Donax arundinaceus</name>
    <dbReference type="NCBI Taxonomy" id="35708"/>
    <lineage>
        <taxon>Eukaryota</taxon>
        <taxon>Viridiplantae</taxon>
        <taxon>Streptophyta</taxon>
        <taxon>Embryophyta</taxon>
        <taxon>Tracheophyta</taxon>
        <taxon>Spermatophyta</taxon>
        <taxon>Magnoliopsida</taxon>
        <taxon>Liliopsida</taxon>
        <taxon>Poales</taxon>
        <taxon>Poaceae</taxon>
        <taxon>PACMAD clade</taxon>
        <taxon>Arundinoideae</taxon>
        <taxon>Arundineae</taxon>
        <taxon>Arundo</taxon>
    </lineage>
</organism>
<reference evidence="1" key="1">
    <citation type="submission" date="2014-09" db="EMBL/GenBank/DDBJ databases">
        <authorList>
            <person name="Magalhaes I.L.F."/>
            <person name="Oliveira U."/>
            <person name="Santos F.R."/>
            <person name="Vidigal T.H.D.A."/>
            <person name="Brescovit A.D."/>
            <person name="Santos A.J."/>
        </authorList>
    </citation>
    <scope>NUCLEOTIDE SEQUENCE</scope>
    <source>
        <tissue evidence="1">Shoot tissue taken approximately 20 cm above the soil surface</tissue>
    </source>
</reference>
<protein>
    <submittedName>
        <fullName evidence="1">Uncharacterized protein</fullName>
    </submittedName>
</protein>
<dbReference type="AlphaFoldDB" id="A0A0A9HGJ8"/>
<reference evidence="1" key="2">
    <citation type="journal article" date="2015" name="Data Brief">
        <title>Shoot transcriptome of the giant reed, Arundo donax.</title>
        <authorList>
            <person name="Barrero R.A."/>
            <person name="Guerrero F.D."/>
            <person name="Moolhuijzen P."/>
            <person name="Goolsby J.A."/>
            <person name="Tidwell J."/>
            <person name="Bellgard S.E."/>
            <person name="Bellgard M.I."/>
        </authorList>
    </citation>
    <scope>NUCLEOTIDE SEQUENCE</scope>
    <source>
        <tissue evidence="1">Shoot tissue taken approximately 20 cm above the soil surface</tissue>
    </source>
</reference>
<dbReference type="EMBL" id="GBRH01161606">
    <property type="protein sequence ID" value="JAE36290.1"/>
    <property type="molecule type" value="Transcribed_RNA"/>
</dbReference>
<proteinExistence type="predicted"/>